<sequence>MENMTDKCKYCGKEVKGQQQYKGAEITHAACIHKAMANIRAKVTQFRRGK</sequence>
<name>A0A382GB11_9ZZZZ</name>
<gene>
    <name evidence="1" type="ORF">METZ01_LOCUS224859</name>
</gene>
<organism evidence="1">
    <name type="scientific">marine metagenome</name>
    <dbReference type="NCBI Taxonomy" id="408172"/>
    <lineage>
        <taxon>unclassified sequences</taxon>
        <taxon>metagenomes</taxon>
        <taxon>ecological metagenomes</taxon>
    </lineage>
</organism>
<protein>
    <submittedName>
        <fullName evidence="1">Uncharacterized protein</fullName>
    </submittedName>
</protein>
<proteinExistence type="predicted"/>
<evidence type="ECO:0000313" key="1">
    <source>
        <dbReference type="EMBL" id="SVB72005.1"/>
    </source>
</evidence>
<reference evidence="1" key="1">
    <citation type="submission" date="2018-05" db="EMBL/GenBank/DDBJ databases">
        <authorList>
            <person name="Lanie J.A."/>
            <person name="Ng W.-L."/>
            <person name="Kazmierczak K.M."/>
            <person name="Andrzejewski T.M."/>
            <person name="Davidsen T.M."/>
            <person name="Wayne K.J."/>
            <person name="Tettelin H."/>
            <person name="Glass J.I."/>
            <person name="Rusch D."/>
            <person name="Podicherti R."/>
            <person name="Tsui H.-C.T."/>
            <person name="Winkler M.E."/>
        </authorList>
    </citation>
    <scope>NUCLEOTIDE SEQUENCE</scope>
</reference>
<accession>A0A382GB11</accession>
<dbReference type="AlphaFoldDB" id="A0A382GB11"/>
<dbReference type="EMBL" id="UINC01054377">
    <property type="protein sequence ID" value="SVB72005.1"/>
    <property type="molecule type" value="Genomic_DNA"/>
</dbReference>